<reference evidence="9 10" key="1">
    <citation type="journal article" date="2018" name="Arch. Microbiol.">
        <title>New insights into the metabolic potential of the phototrophic purple bacterium Rhodopila globiformis DSM 161(T) from its draft genome sequence and evidence for a vanadium-dependent nitrogenase.</title>
        <authorList>
            <person name="Imhoff J.F."/>
            <person name="Rahn T."/>
            <person name="Kunzel S."/>
            <person name="Neulinger S.C."/>
        </authorList>
    </citation>
    <scope>NUCLEOTIDE SEQUENCE [LARGE SCALE GENOMIC DNA]</scope>
    <source>
        <strain evidence="9 10">DSM 16996</strain>
    </source>
</reference>
<name>A0A2S6MU20_9HYPH</name>
<evidence type="ECO:0000256" key="7">
    <source>
        <dbReference type="SAM" id="Phobius"/>
    </source>
</evidence>
<protein>
    <recommendedName>
        <fullName evidence="8">ABC transmembrane type-1 domain-containing protein</fullName>
    </recommendedName>
</protein>
<feature type="domain" description="ABC transmembrane type-1" evidence="8">
    <location>
        <begin position="118"/>
        <end position="288"/>
    </location>
</feature>
<gene>
    <name evidence="9" type="ORF">CCR94_24080</name>
</gene>
<evidence type="ECO:0000259" key="8">
    <source>
        <dbReference type="Pfam" id="PF00528"/>
    </source>
</evidence>
<feature type="transmembrane region" description="Helical" evidence="7">
    <location>
        <begin position="108"/>
        <end position="130"/>
    </location>
</feature>
<evidence type="ECO:0000313" key="9">
    <source>
        <dbReference type="EMBL" id="PPQ25849.1"/>
    </source>
</evidence>
<comment type="caution">
    <text evidence="9">The sequence shown here is derived from an EMBL/GenBank/DDBJ whole genome shotgun (WGS) entry which is preliminary data.</text>
</comment>
<dbReference type="CDD" id="cd06261">
    <property type="entry name" value="TM_PBP2"/>
    <property type="match status" value="1"/>
</dbReference>
<dbReference type="PANTHER" id="PTHR30151:SF38">
    <property type="entry name" value="ALIPHATIC SULFONATES TRANSPORT PERMEASE PROTEIN SSUC-RELATED"/>
    <property type="match status" value="1"/>
</dbReference>
<dbReference type="GO" id="GO:0005886">
    <property type="term" value="C:plasma membrane"/>
    <property type="evidence" value="ECO:0007669"/>
    <property type="project" value="UniProtKB-SubCell"/>
</dbReference>
<evidence type="ECO:0000313" key="10">
    <source>
        <dbReference type="Proteomes" id="UP000239089"/>
    </source>
</evidence>
<dbReference type="GO" id="GO:0055085">
    <property type="term" value="P:transmembrane transport"/>
    <property type="evidence" value="ECO:0007669"/>
    <property type="project" value="InterPro"/>
</dbReference>
<keyword evidence="5 7" id="KW-1133">Transmembrane helix</keyword>
<comment type="subcellular location">
    <subcellularLocation>
        <location evidence="1">Cell membrane</location>
        <topology evidence="1">Multi-pass membrane protein</topology>
    </subcellularLocation>
</comment>
<dbReference type="Proteomes" id="UP000239089">
    <property type="component" value="Unassembled WGS sequence"/>
</dbReference>
<accession>A0A2S6MU20</accession>
<dbReference type="SUPFAM" id="SSF161098">
    <property type="entry name" value="MetI-like"/>
    <property type="match status" value="1"/>
</dbReference>
<dbReference type="AlphaFoldDB" id="A0A2S6MU20"/>
<evidence type="ECO:0000256" key="6">
    <source>
        <dbReference type="ARBA" id="ARBA00023136"/>
    </source>
</evidence>
<feature type="transmembrane region" description="Helical" evidence="7">
    <location>
        <begin position="198"/>
        <end position="219"/>
    </location>
</feature>
<dbReference type="InterPro" id="IPR035906">
    <property type="entry name" value="MetI-like_sf"/>
</dbReference>
<dbReference type="EMBL" id="NHSJ01000140">
    <property type="protein sequence ID" value="PPQ25849.1"/>
    <property type="molecule type" value="Genomic_DNA"/>
</dbReference>
<keyword evidence="6 7" id="KW-0472">Membrane</keyword>
<proteinExistence type="predicted"/>
<keyword evidence="4 7" id="KW-0812">Transmembrane</keyword>
<evidence type="ECO:0000256" key="1">
    <source>
        <dbReference type="ARBA" id="ARBA00004651"/>
    </source>
</evidence>
<dbReference type="PANTHER" id="PTHR30151">
    <property type="entry name" value="ALKANE SULFONATE ABC TRANSPORTER-RELATED, MEMBRANE SUBUNIT"/>
    <property type="match status" value="1"/>
</dbReference>
<keyword evidence="10" id="KW-1185">Reference proteome</keyword>
<sequence length="294" mass="31524">MGRTPLEPLASGGRRMNFTVALGAARAKSRPGAGPGLLSRLVSKLGASGWRPWLAPLAALLVWEIGAHLPGVDARFLPSLEAVAVRGWRGFVHDDLFHHVLASLGRDLAGFVLGACAGVSAGLVLGFSPLAQRALGPTLMTYRQISLFAWIPLVSMWFGGNEAGKIAFIAMAAFQPTLVNSWRGVAEVPKSYRELSNVLLFGRLGFVWLIALPCALPQIFTGLHSALICAWAGTVGAELLFNIAPGIGGQMNEGQQLFQMDRLLLCILLLGGVGLLFNLLARAAERRLLRWRTL</sequence>
<dbReference type="Gene3D" id="1.10.3720.10">
    <property type="entry name" value="MetI-like"/>
    <property type="match status" value="1"/>
</dbReference>
<feature type="transmembrane region" description="Helical" evidence="7">
    <location>
        <begin position="263"/>
        <end position="284"/>
    </location>
</feature>
<evidence type="ECO:0000256" key="3">
    <source>
        <dbReference type="ARBA" id="ARBA00022475"/>
    </source>
</evidence>
<dbReference type="Pfam" id="PF00528">
    <property type="entry name" value="BPD_transp_1"/>
    <property type="match status" value="1"/>
</dbReference>
<evidence type="ECO:0000256" key="5">
    <source>
        <dbReference type="ARBA" id="ARBA00022989"/>
    </source>
</evidence>
<organism evidence="9 10">
    <name type="scientific">Rhodoblastus sphagnicola</name>
    <dbReference type="NCBI Taxonomy" id="333368"/>
    <lineage>
        <taxon>Bacteria</taxon>
        <taxon>Pseudomonadati</taxon>
        <taxon>Pseudomonadota</taxon>
        <taxon>Alphaproteobacteria</taxon>
        <taxon>Hyphomicrobiales</taxon>
        <taxon>Rhodoblastaceae</taxon>
        <taxon>Rhodoblastus</taxon>
    </lineage>
</organism>
<keyword evidence="3" id="KW-1003">Cell membrane</keyword>
<evidence type="ECO:0000256" key="2">
    <source>
        <dbReference type="ARBA" id="ARBA00022448"/>
    </source>
</evidence>
<evidence type="ECO:0000256" key="4">
    <source>
        <dbReference type="ARBA" id="ARBA00022692"/>
    </source>
</evidence>
<dbReference type="InterPro" id="IPR000515">
    <property type="entry name" value="MetI-like"/>
</dbReference>
<feature type="transmembrane region" description="Helical" evidence="7">
    <location>
        <begin position="225"/>
        <end position="243"/>
    </location>
</feature>
<keyword evidence="2" id="KW-0813">Transport</keyword>